<accession>A0ABQ5S7P3</accession>
<keyword evidence="6 9" id="KW-1133">Transmembrane helix</keyword>
<reference evidence="13 14" key="1">
    <citation type="journal article" date="2023" name="IScience">
        <title>Expanded male sex-determining region conserved during the evolution of homothallism in the green alga Volvox.</title>
        <authorList>
            <person name="Yamamoto K."/>
            <person name="Matsuzaki R."/>
            <person name="Mahakham W."/>
            <person name="Heman W."/>
            <person name="Sekimoto H."/>
            <person name="Kawachi M."/>
            <person name="Minakuchi Y."/>
            <person name="Toyoda A."/>
            <person name="Nozaki H."/>
        </authorList>
    </citation>
    <scope>NUCLEOTIDE SEQUENCE [LARGE SCALE GENOMIC DNA]</scope>
    <source>
        <strain evidence="13 14">NIES-4468</strain>
    </source>
</reference>
<dbReference type="InterPro" id="IPR005018">
    <property type="entry name" value="DOMON_domain"/>
</dbReference>
<evidence type="ECO:0000256" key="9">
    <source>
        <dbReference type="SAM" id="Phobius"/>
    </source>
</evidence>
<keyword evidence="4 10" id="KW-0732">Signal</keyword>
<evidence type="ECO:0000256" key="4">
    <source>
        <dbReference type="ARBA" id="ARBA00022729"/>
    </source>
</evidence>
<evidence type="ECO:0000256" key="8">
    <source>
        <dbReference type="SAM" id="MobiDB-lite"/>
    </source>
</evidence>
<dbReference type="Proteomes" id="UP001165090">
    <property type="component" value="Unassembled WGS sequence"/>
</dbReference>
<keyword evidence="7 9" id="KW-0472">Membrane</keyword>
<feature type="chain" id="PRO_5045791117" description="Cytochrome b561 domain-containing protein" evidence="10">
    <location>
        <begin position="36"/>
        <end position="695"/>
    </location>
</feature>
<evidence type="ECO:0000256" key="2">
    <source>
        <dbReference type="ARBA" id="ARBA00022448"/>
    </source>
</evidence>
<evidence type="ECO:0000256" key="6">
    <source>
        <dbReference type="ARBA" id="ARBA00022989"/>
    </source>
</evidence>
<feature type="transmembrane region" description="Helical" evidence="9">
    <location>
        <begin position="501"/>
        <end position="522"/>
    </location>
</feature>
<evidence type="ECO:0000256" key="1">
    <source>
        <dbReference type="ARBA" id="ARBA00004370"/>
    </source>
</evidence>
<feature type="transmembrane region" description="Helical" evidence="9">
    <location>
        <begin position="461"/>
        <end position="480"/>
    </location>
</feature>
<feature type="domain" description="DOMON" evidence="11">
    <location>
        <begin position="275"/>
        <end position="399"/>
    </location>
</feature>
<dbReference type="PANTHER" id="PTHR23130:SF171">
    <property type="entry name" value="OS01G0895300 PROTEIN"/>
    <property type="match status" value="1"/>
</dbReference>
<dbReference type="SMART" id="SM00665">
    <property type="entry name" value="B561"/>
    <property type="match status" value="1"/>
</dbReference>
<feature type="transmembrane region" description="Helical" evidence="9">
    <location>
        <begin position="608"/>
        <end position="626"/>
    </location>
</feature>
<keyword evidence="3 9" id="KW-0812">Transmembrane</keyword>
<dbReference type="EMBL" id="BSDZ01000027">
    <property type="protein sequence ID" value="GLI65943.1"/>
    <property type="molecule type" value="Genomic_DNA"/>
</dbReference>
<comment type="subcellular location">
    <subcellularLocation>
        <location evidence="1">Membrane</location>
    </subcellularLocation>
</comment>
<dbReference type="SMART" id="SM00664">
    <property type="entry name" value="DoH"/>
    <property type="match status" value="1"/>
</dbReference>
<evidence type="ECO:0000259" key="12">
    <source>
        <dbReference type="PROSITE" id="PS50939"/>
    </source>
</evidence>
<feature type="compositionally biased region" description="Polar residues" evidence="8">
    <location>
        <begin position="224"/>
        <end position="237"/>
    </location>
</feature>
<dbReference type="CDD" id="cd09631">
    <property type="entry name" value="DOMON_DOH"/>
    <property type="match status" value="1"/>
</dbReference>
<evidence type="ECO:0000313" key="14">
    <source>
        <dbReference type="Proteomes" id="UP001165090"/>
    </source>
</evidence>
<evidence type="ECO:0000256" key="7">
    <source>
        <dbReference type="ARBA" id="ARBA00023136"/>
    </source>
</evidence>
<feature type="signal peptide" evidence="10">
    <location>
        <begin position="1"/>
        <end position="35"/>
    </location>
</feature>
<sequence>MNVRLRCLRRRASQDEASLAFLLLTLLATVQLAVSTPTYFLDPARALINDSQKCVAHPSSTTSAKGIQKHGTPVLDSNITFEIYNIEGNAQAAVLCPGSDYNLKVAFGGRDRAALLNSNPPLVTFTLPVPTSGCPNQVVQPSSNAAATFNTRFTVSCNAIGQTLVFKVTSAGRAEGLTWKYASISAPVASADSPAAAPGGTCAAAIAACGLSRPLPPRPPPPSTASEVQLSETTGASTCTPSTLGYQCMVRKDKVTVHWTLNTKAAPNNPCTPTSKTMLKDTEVVQYGTLHMAAQSNTKGYVGLGFAENPDDMYRSDILLGWLDGAGKAAINTFFATRNGIDMGDVVTDTWAYDTGVFRDSAGVTTLCFSRRLWDNRAKISQDLRAVAGSSSKSSSALGSRRRLLDATAQGVLTQQLGLIWALSPSPRLVQHADEDAGGFYLDLVSGDFAESVDDGKSESYWVNVHGALMAVAWGLLLPLGTLLPAHRWLLRDVKVAGKHLWFWLHLGCQWTGVALFIAGFVVAFVKFEEVEGDMSEAHEKIGIAVMAAAAAQVVVAYIRPDPGAKRRGLWNLVHHNLGRITILLAWANVYIGIYLAHTGWGASYTEWVTPIAIVMGLLVLLDIALRITGCGKEDVAAPARNDAYKESYDDPAKIGDGAEGKGPSSFPVNSLVSSDFAVGASVKDMPLGHPKSGV</sequence>
<keyword evidence="14" id="KW-1185">Reference proteome</keyword>
<evidence type="ECO:0000313" key="13">
    <source>
        <dbReference type="EMBL" id="GLI65943.1"/>
    </source>
</evidence>
<evidence type="ECO:0000256" key="10">
    <source>
        <dbReference type="SAM" id="SignalP"/>
    </source>
</evidence>
<protein>
    <recommendedName>
        <fullName evidence="15">Cytochrome b561 domain-containing protein</fullName>
    </recommendedName>
</protein>
<name>A0ABQ5S7P3_9CHLO</name>
<dbReference type="CDD" id="cd08760">
    <property type="entry name" value="Cyt_b561_FRRS1_like"/>
    <property type="match status" value="1"/>
</dbReference>
<dbReference type="Gene3D" id="1.20.120.1770">
    <property type="match status" value="1"/>
</dbReference>
<dbReference type="PANTHER" id="PTHR23130">
    <property type="entry name" value="CYTOCHROME B561 AND DOMON DOMAIN-CONTAINING PROTEIN"/>
    <property type="match status" value="1"/>
</dbReference>
<feature type="transmembrane region" description="Helical" evidence="9">
    <location>
        <begin position="542"/>
        <end position="560"/>
    </location>
</feature>
<dbReference type="PROSITE" id="PS50836">
    <property type="entry name" value="DOMON"/>
    <property type="match status" value="1"/>
</dbReference>
<proteinExistence type="predicted"/>
<feature type="region of interest" description="Disordered" evidence="8">
    <location>
        <begin position="215"/>
        <end position="237"/>
    </location>
</feature>
<keyword evidence="2" id="KW-0813">Transport</keyword>
<evidence type="ECO:0000259" key="11">
    <source>
        <dbReference type="PROSITE" id="PS50836"/>
    </source>
</evidence>
<gene>
    <name evidence="13" type="ORF">VaNZ11_009624</name>
</gene>
<dbReference type="PROSITE" id="PS50939">
    <property type="entry name" value="CYTOCHROME_B561"/>
    <property type="match status" value="1"/>
</dbReference>
<feature type="domain" description="Cytochrome b561" evidence="12">
    <location>
        <begin position="426"/>
        <end position="632"/>
    </location>
</feature>
<keyword evidence="5" id="KW-0249">Electron transport</keyword>
<dbReference type="InterPro" id="IPR045266">
    <property type="entry name" value="DOH_DOMON"/>
</dbReference>
<evidence type="ECO:0000256" key="5">
    <source>
        <dbReference type="ARBA" id="ARBA00022982"/>
    </source>
</evidence>
<dbReference type="InterPro" id="IPR006593">
    <property type="entry name" value="Cyt_b561/ferric_Rdtase_TM"/>
</dbReference>
<evidence type="ECO:0008006" key="15">
    <source>
        <dbReference type="Google" id="ProtNLM"/>
    </source>
</evidence>
<evidence type="ECO:0000256" key="3">
    <source>
        <dbReference type="ARBA" id="ARBA00022692"/>
    </source>
</evidence>
<feature type="transmembrane region" description="Helical" evidence="9">
    <location>
        <begin position="581"/>
        <end position="602"/>
    </location>
</feature>
<dbReference type="Pfam" id="PF03188">
    <property type="entry name" value="Cytochrom_B561"/>
    <property type="match status" value="1"/>
</dbReference>
<organism evidence="13 14">
    <name type="scientific">Volvox africanus</name>
    <dbReference type="NCBI Taxonomy" id="51714"/>
    <lineage>
        <taxon>Eukaryota</taxon>
        <taxon>Viridiplantae</taxon>
        <taxon>Chlorophyta</taxon>
        <taxon>core chlorophytes</taxon>
        <taxon>Chlorophyceae</taxon>
        <taxon>CS clade</taxon>
        <taxon>Chlamydomonadales</taxon>
        <taxon>Volvocaceae</taxon>
        <taxon>Volvox</taxon>
    </lineage>
</organism>
<comment type="caution">
    <text evidence="13">The sequence shown here is derived from an EMBL/GenBank/DDBJ whole genome shotgun (WGS) entry which is preliminary data.</text>
</comment>